<protein>
    <submittedName>
        <fullName evidence="1">Uncharacterized protein</fullName>
    </submittedName>
</protein>
<comment type="caution">
    <text evidence="1">The sequence shown here is derived from an EMBL/GenBank/DDBJ whole genome shotgun (WGS) entry which is preliminary data.</text>
</comment>
<accession>A0ACC2XRW3</accession>
<name>A0ACC2XRW3_9TREE</name>
<reference evidence="1" key="1">
    <citation type="submission" date="2023-04" db="EMBL/GenBank/DDBJ databases">
        <title>Draft Genome sequencing of Naganishia species isolated from polar environments using Oxford Nanopore Technology.</title>
        <authorList>
            <person name="Leo P."/>
            <person name="Venkateswaran K."/>
        </authorList>
    </citation>
    <scope>NUCLEOTIDE SEQUENCE</scope>
    <source>
        <strain evidence="1">DBVPG 5303</strain>
    </source>
</reference>
<dbReference type="EMBL" id="JASBWV010000005">
    <property type="protein sequence ID" value="KAJ9126214.1"/>
    <property type="molecule type" value="Genomic_DNA"/>
</dbReference>
<evidence type="ECO:0000313" key="1">
    <source>
        <dbReference type="EMBL" id="KAJ9126214.1"/>
    </source>
</evidence>
<keyword evidence="2" id="KW-1185">Reference proteome</keyword>
<sequence>MLPKVSTGKSVLISGGSIAGPAIAWWLQRYGFRTTLVERWPGGIRPGGQNIDVNDQGREVVRRMGLEPAILAANTGEKGSVLTDVEGNERVLLPLGEDTISPTNETEILRGTSAQLLYDATAHHTEWRFGDQITSLDEQVAAEGVKVGFQSGREEVYDLVVLADGVGSRTRKLAFSPDDIEFKRLGIYIAYFTMPIEPTDPRSDHWVITNLPGKRCLSFRPGGDGLTQAFLMWTSPESAGYEKLPIAQQIAAIREQLEADPKWMGTSKLVQRAAKGLENTADLYLEYSGQVKAKRLFTQGGKVGMIGDAAYCGTPVSGAGTTLSLVGAYILAGELAKHAGPATAAADNGGDVKAGFQAYESWMAPFAAGLQNLPPGVPQIALPTTNWGIRVLHTAVGTALWLSKWKAVQWVAGWVFRDEGAQVVLSDYSEYEIKSSAESSEVDA</sequence>
<evidence type="ECO:0000313" key="2">
    <source>
        <dbReference type="Proteomes" id="UP001234202"/>
    </source>
</evidence>
<dbReference type="Proteomes" id="UP001234202">
    <property type="component" value="Unassembled WGS sequence"/>
</dbReference>
<gene>
    <name evidence="1" type="ORF">QFC24_001937</name>
</gene>
<organism evidence="1 2">
    <name type="scientific">Naganishia onofrii</name>
    <dbReference type="NCBI Taxonomy" id="1851511"/>
    <lineage>
        <taxon>Eukaryota</taxon>
        <taxon>Fungi</taxon>
        <taxon>Dikarya</taxon>
        <taxon>Basidiomycota</taxon>
        <taxon>Agaricomycotina</taxon>
        <taxon>Tremellomycetes</taxon>
        <taxon>Filobasidiales</taxon>
        <taxon>Filobasidiaceae</taxon>
        <taxon>Naganishia</taxon>
    </lineage>
</organism>
<proteinExistence type="predicted"/>